<dbReference type="SUPFAM" id="SSF53474">
    <property type="entry name" value="alpha/beta-Hydrolases"/>
    <property type="match status" value="1"/>
</dbReference>
<name>B3PI39_CELJU</name>
<dbReference type="GO" id="GO:0016787">
    <property type="term" value="F:hydrolase activity"/>
    <property type="evidence" value="ECO:0007669"/>
    <property type="project" value="InterPro"/>
</dbReference>
<evidence type="ECO:0000313" key="1">
    <source>
        <dbReference type="EMBL" id="ACE85817.1"/>
    </source>
</evidence>
<organism evidence="1 2">
    <name type="scientific">Cellvibrio japonicus (strain Ueda107)</name>
    <name type="common">Pseudomonas fluorescens subsp. cellulosa</name>
    <dbReference type="NCBI Taxonomy" id="498211"/>
    <lineage>
        <taxon>Bacteria</taxon>
        <taxon>Pseudomonadati</taxon>
        <taxon>Pseudomonadota</taxon>
        <taxon>Gammaproteobacteria</taxon>
        <taxon>Cellvibrionales</taxon>
        <taxon>Cellvibrionaceae</taxon>
        <taxon>Cellvibrio</taxon>
    </lineage>
</organism>
<evidence type="ECO:0008006" key="3">
    <source>
        <dbReference type="Google" id="ProtNLM"/>
    </source>
</evidence>
<dbReference type="Proteomes" id="UP000001036">
    <property type="component" value="Chromosome"/>
</dbReference>
<sequence length="209" mass="23365">MSAQLIPDSITKSLSQALANYAVIIVPGLRNSDENHWQSLWQTQLPNSRRIHLSNWDTPDLDAWKAAIRTQLKYVDKPAVLIAHSFGTLASASIAEEFPEKIAALFLVAPADPDKFGIAKRLPQHPLQVGAKIIASSNDPWLRDSKAAFWSLQWGADFLRLQNVGHINSESNLGFWAEGIQLLTQFLRKARNEKLWLRNGIADNKHALA</sequence>
<reference evidence="1 2" key="1">
    <citation type="journal article" date="2008" name="J. Bacteriol.">
        <title>Insights into plant cell wall degradation from the genome sequence of the soil bacterium Cellvibrio japonicus.</title>
        <authorList>
            <person name="Deboy R.T."/>
            <person name="Mongodin E.F."/>
            <person name="Fouts D.E."/>
            <person name="Tailford L.E."/>
            <person name="Khouri H."/>
            <person name="Emerson J.B."/>
            <person name="Mohamoud Y."/>
            <person name="Watkins K."/>
            <person name="Henrissat B."/>
            <person name="Gilbert H.J."/>
            <person name="Nelson K.E."/>
        </authorList>
    </citation>
    <scope>NUCLEOTIDE SEQUENCE [LARGE SCALE GENOMIC DNA]</scope>
    <source>
        <strain evidence="1 2">Ueda107</strain>
    </source>
</reference>
<evidence type="ECO:0000313" key="2">
    <source>
        <dbReference type="Proteomes" id="UP000001036"/>
    </source>
</evidence>
<dbReference type="KEGG" id="cja:CJA_0378"/>
<dbReference type="RefSeq" id="WP_012486060.1">
    <property type="nucleotide sequence ID" value="NC_010995.1"/>
</dbReference>
<dbReference type="HOGENOM" id="CLU_088863_0_1_6"/>
<dbReference type="eggNOG" id="COG3545">
    <property type="taxonomic scope" value="Bacteria"/>
</dbReference>
<dbReference type="Gene3D" id="3.40.50.1820">
    <property type="entry name" value="alpha/beta hydrolase"/>
    <property type="match status" value="1"/>
</dbReference>
<dbReference type="AlphaFoldDB" id="B3PI39"/>
<dbReference type="InterPro" id="IPR029058">
    <property type="entry name" value="AB_hydrolase_fold"/>
</dbReference>
<proteinExistence type="predicted"/>
<dbReference type="Pfam" id="PF06821">
    <property type="entry name" value="Ser_hydrolase"/>
    <property type="match status" value="1"/>
</dbReference>
<dbReference type="STRING" id="498211.CJA_0378"/>
<keyword evidence="2" id="KW-1185">Reference proteome</keyword>
<gene>
    <name evidence="1" type="ordered locus">CJA_0378</name>
</gene>
<dbReference type="InterPro" id="IPR010662">
    <property type="entry name" value="RBBP9/YdeN"/>
</dbReference>
<protein>
    <recommendedName>
        <fullName evidence="3">Alpha/beta hydrolase</fullName>
    </recommendedName>
</protein>
<accession>B3PI39</accession>
<dbReference type="OrthoDB" id="9804993at2"/>
<dbReference type="EMBL" id="CP000934">
    <property type="protein sequence ID" value="ACE85817.1"/>
    <property type="molecule type" value="Genomic_DNA"/>
</dbReference>